<evidence type="ECO:0000313" key="1">
    <source>
        <dbReference type="EMBL" id="MFD0887958.1"/>
    </source>
</evidence>
<sequence>IAYDGESALERLGVHDYDVLINRGLAHEAAGSADLALQDVETALGLPGADVTELEPLRDRCRRQLTGV</sequence>
<protein>
    <submittedName>
        <fullName evidence="1">Uncharacterized protein</fullName>
    </submittedName>
</protein>
<dbReference type="Proteomes" id="UP001597024">
    <property type="component" value="Unassembled WGS sequence"/>
</dbReference>
<organism evidence="1 2">
    <name type="scientific">Streptosporangium algeriense</name>
    <dbReference type="NCBI Taxonomy" id="1682748"/>
    <lineage>
        <taxon>Bacteria</taxon>
        <taxon>Bacillati</taxon>
        <taxon>Actinomycetota</taxon>
        <taxon>Actinomycetes</taxon>
        <taxon>Streptosporangiales</taxon>
        <taxon>Streptosporangiaceae</taxon>
        <taxon>Streptosporangium</taxon>
    </lineage>
</organism>
<name>A0ABW3DVT0_9ACTN</name>
<proteinExistence type="predicted"/>
<keyword evidence="2" id="KW-1185">Reference proteome</keyword>
<accession>A0ABW3DVT0</accession>
<gene>
    <name evidence="1" type="ORF">ACFQ08_25745</name>
</gene>
<dbReference type="EMBL" id="JBHTHX010001129">
    <property type="protein sequence ID" value="MFD0887958.1"/>
    <property type="molecule type" value="Genomic_DNA"/>
</dbReference>
<evidence type="ECO:0000313" key="2">
    <source>
        <dbReference type="Proteomes" id="UP001597024"/>
    </source>
</evidence>
<reference evidence="2" key="1">
    <citation type="journal article" date="2019" name="Int. J. Syst. Evol. Microbiol.">
        <title>The Global Catalogue of Microorganisms (GCM) 10K type strain sequencing project: providing services to taxonomists for standard genome sequencing and annotation.</title>
        <authorList>
            <consortium name="The Broad Institute Genomics Platform"/>
            <consortium name="The Broad Institute Genome Sequencing Center for Infectious Disease"/>
            <person name="Wu L."/>
            <person name="Ma J."/>
        </authorList>
    </citation>
    <scope>NUCLEOTIDE SEQUENCE [LARGE SCALE GENOMIC DNA]</scope>
    <source>
        <strain evidence="2">CCUG 62974</strain>
    </source>
</reference>
<comment type="caution">
    <text evidence="1">The sequence shown here is derived from an EMBL/GenBank/DDBJ whole genome shotgun (WGS) entry which is preliminary data.</text>
</comment>
<feature type="non-terminal residue" evidence="1">
    <location>
        <position position="1"/>
    </location>
</feature>